<keyword evidence="2" id="KW-1185">Reference proteome</keyword>
<comment type="caution">
    <text evidence="1">The sequence shown here is derived from an EMBL/GenBank/DDBJ whole genome shotgun (WGS) entry which is preliminary data.</text>
</comment>
<name>A0ACB7Z9U4_9ERIC</name>
<proteinExistence type="predicted"/>
<dbReference type="EMBL" id="CM037162">
    <property type="protein sequence ID" value="KAH7862589.1"/>
    <property type="molecule type" value="Genomic_DNA"/>
</dbReference>
<dbReference type="Proteomes" id="UP000828048">
    <property type="component" value="Chromosome 12"/>
</dbReference>
<reference evidence="1 2" key="1">
    <citation type="journal article" date="2021" name="Hortic Res">
        <title>High-quality reference genome and annotation aids understanding of berry development for evergreen blueberry (Vaccinium darrowii).</title>
        <authorList>
            <person name="Yu J."/>
            <person name="Hulse-Kemp A.M."/>
            <person name="Babiker E."/>
            <person name="Staton M."/>
        </authorList>
    </citation>
    <scope>NUCLEOTIDE SEQUENCE [LARGE SCALE GENOMIC DNA]</scope>
    <source>
        <strain evidence="2">cv. NJ 8807/NJ 8810</strain>
        <tissue evidence="1">Young leaf</tissue>
    </source>
</reference>
<protein>
    <submittedName>
        <fullName evidence="1">Uncharacterized protein</fullName>
    </submittedName>
</protein>
<organism evidence="1 2">
    <name type="scientific">Vaccinium darrowii</name>
    <dbReference type="NCBI Taxonomy" id="229202"/>
    <lineage>
        <taxon>Eukaryota</taxon>
        <taxon>Viridiplantae</taxon>
        <taxon>Streptophyta</taxon>
        <taxon>Embryophyta</taxon>
        <taxon>Tracheophyta</taxon>
        <taxon>Spermatophyta</taxon>
        <taxon>Magnoliopsida</taxon>
        <taxon>eudicotyledons</taxon>
        <taxon>Gunneridae</taxon>
        <taxon>Pentapetalae</taxon>
        <taxon>asterids</taxon>
        <taxon>Ericales</taxon>
        <taxon>Ericaceae</taxon>
        <taxon>Vaccinioideae</taxon>
        <taxon>Vaccinieae</taxon>
        <taxon>Vaccinium</taxon>
    </lineage>
</organism>
<accession>A0ACB7Z9U4</accession>
<evidence type="ECO:0000313" key="1">
    <source>
        <dbReference type="EMBL" id="KAH7862589.1"/>
    </source>
</evidence>
<sequence>MVVLVPPTPILTRTSTTKKKRSPPPQLGVGININIPTIDLSCVDDHDHEIRSPLYRKIVQACEEYGFFKVVNHGVPKEVISTMEYQGNGFFTKTLSEKQQAGGRAAATSPFGYGCKSIGFNGDTGELEYLLLPTTNPPPHDSCSSISSDISQLISSPNNFRCAVNDYIEAVREVACEILDLLGEGLGVQNKSVFSKLIRDVQSDSCFRLNHYPPLKQQQQPQPPNYSILSTSPNPKPTTTPRMGFGEHSDPQILTILRSNDVEGLQICTRDGLWVPVPPDPSEFCVFVGDALQAMTNGRFVSVRHRVLVASSVKSRMSMMYFGAPSLNAWISPLPELVSPRKPFLYNPFTWSEFKKTAYSLRLGDSRLDFFKTHPTNDEILSYQRDLVK</sequence>
<evidence type="ECO:0000313" key="2">
    <source>
        <dbReference type="Proteomes" id="UP000828048"/>
    </source>
</evidence>
<gene>
    <name evidence="1" type="ORF">Vadar_006854</name>
</gene>